<dbReference type="EMBL" id="UINC01025667">
    <property type="protein sequence ID" value="SVB01664.1"/>
    <property type="molecule type" value="Genomic_DNA"/>
</dbReference>
<gene>
    <name evidence="2" type="ORF">METZ01_LOCUS154518</name>
</gene>
<accession>A0A382AJW7</accession>
<name>A0A382AJW7_9ZZZZ</name>
<dbReference type="AlphaFoldDB" id="A0A382AJW7"/>
<evidence type="ECO:0000256" key="1">
    <source>
        <dbReference type="SAM" id="MobiDB-lite"/>
    </source>
</evidence>
<protein>
    <submittedName>
        <fullName evidence="2">Uncharacterized protein</fullName>
    </submittedName>
</protein>
<feature type="non-terminal residue" evidence="2">
    <location>
        <position position="22"/>
    </location>
</feature>
<evidence type="ECO:0000313" key="2">
    <source>
        <dbReference type="EMBL" id="SVB01664.1"/>
    </source>
</evidence>
<proteinExistence type="predicted"/>
<organism evidence="2">
    <name type="scientific">marine metagenome</name>
    <dbReference type="NCBI Taxonomy" id="408172"/>
    <lineage>
        <taxon>unclassified sequences</taxon>
        <taxon>metagenomes</taxon>
        <taxon>ecological metagenomes</taxon>
    </lineage>
</organism>
<feature type="compositionally biased region" description="Basic and acidic residues" evidence="1">
    <location>
        <begin position="9"/>
        <end position="22"/>
    </location>
</feature>
<sequence length="22" mass="2520">MVQGAGFEPAKHYAQRPERCPF</sequence>
<reference evidence="2" key="1">
    <citation type="submission" date="2018-05" db="EMBL/GenBank/DDBJ databases">
        <authorList>
            <person name="Lanie J.A."/>
            <person name="Ng W.-L."/>
            <person name="Kazmierczak K.M."/>
            <person name="Andrzejewski T.M."/>
            <person name="Davidsen T.M."/>
            <person name="Wayne K.J."/>
            <person name="Tettelin H."/>
            <person name="Glass J.I."/>
            <person name="Rusch D."/>
            <person name="Podicherti R."/>
            <person name="Tsui H.-C.T."/>
            <person name="Winkler M.E."/>
        </authorList>
    </citation>
    <scope>NUCLEOTIDE SEQUENCE</scope>
</reference>
<feature type="region of interest" description="Disordered" evidence="1">
    <location>
        <begin position="1"/>
        <end position="22"/>
    </location>
</feature>